<reference evidence="25 26" key="1">
    <citation type="submission" date="2020-12" db="EMBL/GenBank/DDBJ databases">
        <title>Oil enriched cultivation method for isolating marine PHA-producing bacteria.</title>
        <authorList>
            <person name="Zheng W."/>
            <person name="Yu S."/>
            <person name="Huang Y."/>
        </authorList>
    </citation>
    <scope>NUCLEOTIDE SEQUENCE [LARGE SCALE GENOMIC DNA]</scope>
    <source>
        <strain evidence="25 26">SY-2-6</strain>
    </source>
</reference>
<accession>A0ABS3DY62</accession>
<evidence type="ECO:0000256" key="17">
    <source>
        <dbReference type="ARBA" id="ARBA00023211"/>
    </source>
</evidence>
<dbReference type="Gene3D" id="3.90.920.10">
    <property type="entry name" value="DNA primase, PRIM domain"/>
    <property type="match status" value="1"/>
</dbReference>
<dbReference type="InterPro" id="IPR012310">
    <property type="entry name" value="DNA_ligase_ATP-dep_cent"/>
</dbReference>
<evidence type="ECO:0000256" key="8">
    <source>
        <dbReference type="ARBA" id="ARBA00022741"/>
    </source>
</evidence>
<dbReference type="RefSeq" id="WP_206934584.1">
    <property type="nucleotide sequence ID" value="NZ_JAEKJY010000004.1"/>
</dbReference>
<evidence type="ECO:0000313" key="26">
    <source>
        <dbReference type="Proteomes" id="UP000663970"/>
    </source>
</evidence>
<dbReference type="SUPFAM" id="SSF56091">
    <property type="entry name" value="DNA ligase/mRNA capping enzyme, catalytic domain"/>
    <property type="match status" value="1"/>
</dbReference>
<keyword evidence="4" id="KW-0808">Transferase</keyword>
<evidence type="ECO:0000256" key="21">
    <source>
        <dbReference type="ARBA" id="ARBA00049981"/>
    </source>
</evidence>
<comment type="similarity">
    <text evidence="21">In the C-terminal section; belongs to the ATP-dependent DNA ligase family.</text>
</comment>
<evidence type="ECO:0000256" key="9">
    <source>
        <dbReference type="ARBA" id="ARBA00022763"/>
    </source>
</evidence>
<evidence type="ECO:0000256" key="1">
    <source>
        <dbReference type="ARBA" id="ARBA00001936"/>
    </source>
</evidence>
<dbReference type="EC" id="6.5.1.1" evidence="2"/>
<keyword evidence="6" id="KW-0540">Nuclease</keyword>
<dbReference type="NCBIfam" id="TIGR02779">
    <property type="entry name" value="NHEJ_ligase_lig"/>
    <property type="match status" value="1"/>
</dbReference>
<feature type="domain" description="DNA ligase D polymerase" evidence="24">
    <location>
        <begin position="317"/>
        <end position="565"/>
    </location>
</feature>
<dbReference type="InterPro" id="IPR052171">
    <property type="entry name" value="NHEJ_LigD"/>
</dbReference>
<dbReference type="Gene3D" id="2.40.50.140">
    <property type="entry name" value="Nucleic acid-binding proteins"/>
    <property type="match status" value="1"/>
</dbReference>
<dbReference type="EMBL" id="JAEKJY010000004">
    <property type="protein sequence ID" value="MBN8236256.1"/>
    <property type="molecule type" value="Genomic_DNA"/>
</dbReference>
<keyword evidence="11" id="KW-0269">Exonuclease</keyword>
<dbReference type="GO" id="GO:0016874">
    <property type="term" value="F:ligase activity"/>
    <property type="evidence" value="ECO:0007669"/>
    <property type="project" value="UniProtKB-KW"/>
</dbReference>
<dbReference type="PANTHER" id="PTHR42705">
    <property type="entry name" value="BIFUNCTIONAL NON-HOMOLOGOUS END JOINING PROTEIN LIGD"/>
    <property type="match status" value="1"/>
</dbReference>
<keyword evidence="7" id="KW-0479">Metal-binding</keyword>
<keyword evidence="14" id="KW-0238">DNA-binding</keyword>
<evidence type="ECO:0000256" key="20">
    <source>
        <dbReference type="ARBA" id="ARBA00034003"/>
    </source>
</evidence>
<comment type="caution">
    <text evidence="25">The sequence shown here is derived from an EMBL/GenBank/DDBJ whole genome shotgun (WGS) entry which is preliminary data.</text>
</comment>
<evidence type="ECO:0000256" key="2">
    <source>
        <dbReference type="ARBA" id="ARBA00012727"/>
    </source>
</evidence>
<dbReference type="PANTHER" id="PTHR42705:SF2">
    <property type="entry name" value="BIFUNCTIONAL NON-HOMOLOGOUS END JOINING PROTEIN LIGD"/>
    <property type="match status" value="1"/>
</dbReference>
<sequence length="586" mass="68319">MKRPMLLTPSDDLPEGEEWMYEPKYDGFRALLECTSEGIRLISRNGKDLTDKFPEISEAAPPPDTTPFVLDGEIVILNTAFQANFDLLQKRGRLRNTENIRKAAAERPALFAAFDFVQEQIPLEKRKQRLAELLAKWEHPGIKMVAVYQHVDKLKDIIHLHFGEGIIAKRSTSTYQFGEKTRHWVKWKQWKTASVFLTHFDPDNGYVDTAVYNEGQIRKAGRFKHGLPREEAATLRHFFKEKGKKEKNKWTLPPSVCADIHCLEAENEEFREPMFHRFRFDHTPEQCTSRKMTWDLSLFPDRFEPTSLEKELFPGVTKRDYLLYTRHIAPYMLPYMKEKKLTVIRFPDGIHNESFFQKHRPDYAPNALKLWMEKGESYMICEELQGLLWLANQGAIEFHLPFEKAGGVHPDEIILDLDPPEKDAFPLCLTAALLCRKWLDELGMISFIKLSGSKGMQLHLPFQEGDLTYEETRVITETLARLLVETKPDLFTVERFKSKRKDRLYIDYVQHGEGKTIIAPYSVRAKDGAPIAAPLYWEEVQDELNPRSYTVENMMERLQKRGDPFQDYEKARALQPMDQIQALLDY</sequence>
<evidence type="ECO:0000256" key="7">
    <source>
        <dbReference type="ARBA" id="ARBA00022723"/>
    </source>
</evidence>
<proteinExistence type="inferred from homology"/>
<comment type="cofactor">
    <cofactor evidence="1">
        <name>Mn(2+)</name>
        <dbReference type="ChEBI" id="CHEBI:29035"/>
    </cofactor>
</comment>
<dbReference type="InterPro" id="IPR014146">
    <property type="entry name" value="LigD_ligase_dom"/>
</dbReference>
<dbReference type="NCBIfam" id="TIGR02778">
    <property type="entry name" value="ligD_pol"/>
    <property type="match status" value="1"/>
</dbReference>
<dbReference type="Gene3D" id="3.30.1490.70">
    <property type="match status" value="1"/>
</dbReference>
<keyword evidence="26" id="KW-1185">Reference proteome</keyword>
<dbReference type="InterPro" id="IPR014145">
    <property type="entry name" value="LigD_pol_dom"/>
</dbReference>
<evidence type="ECO:0000256" key="10">
    <source>
        <dbReference type="ARBA" id="ARBA00022801"/>
    </source>
</evidence>
<keyword evidence="17" id="KW-0464">Manganese</keyword>
<evidence type="ECO:0000256" key="19">
    <source>
        <dbReference type="ARBA" id="ARBA00029943"/>
    </source>
</evidence>
<evidence type="ECO:0000256" key="16">
    <source>
        <dbReference type="ARBA" id="ARBA00023204"/>
    </source>
</evidence>
<evidence type="ECO:0000256" key="11">
    <source>
        <dbReference type="ARBA" id="ARBA00022839"/>
    </source>
</evidence>
<keyword evidence="8" id="KW-0547">Nucleotide-binding</keyword>
<dbReference type="PROSITE" id="PS00697">
    <property type="entry name" value="DNA_LIGASE_A1"/>
    <property type="match status" value="1"/>
</dbReference>
<dbReference type="InterPro" id="IPR012340">
    <property type="entry name" value="NA-bd_OB-fold"/>
</dbReference>
<keyword evidence="12" id="KW-0067">ATP-binding</keyword>
<keyword evidence="3 25" id="KW-0436">Ligase</keyword>
<evidence type="ECO:0000256" key="5">
    <source>
        <dbReference type="ARBA" id="ARBA00022695"/>
    </source>
</evidence>
<keyword evidence="10" id="KW-0378">Hydrolase</keyword>
<name>A0ABS3DY62_9BACI</name>
<evidence type="ECO:0000256" key="13">
    <source>
        <dbReference type="ARBA" id="ARBA00022932"/>
    </source>
</evidence>
<keyword evidence="15" id="KW-0233">DNA recombination</keyword>
<evidence type="ECO:0000256" key="6">
    <source>
        <dbReference type="ARBA" id="ARBA00022722"/>
    </source>
</evidence>
<evidence type="ECO:0000256" key="12">
    <source>
        <dbReference type="ARBA" id="ARBA00022840"/>
    </source>
</evidence>
<organism evidence="25 26">
    <name type="scientific">Halobacillus kuroshimensis</name>
    <dbReference type="NCBI Taxonomy" id="302481"/>
    <lineage>
        <taxon>Bacteria</taxon>
        <taxon>Bacillati</taxon>
        <taxon>Bacillota</taxon>
        <taxon>Bacilli</taxon>
        <taxon>Bacillales</taxon>
        <taxon>Bacillaceae</taxon>
        <taxon>Halobacillus</taxon>
    </lineage>
</organism>
<evidence type="ECO:0000256" key="4">
    <source>
        <dbReference type="ARBA" id="ARBA00022679"/>
    </source>
</evidence>
<evidence type="ECO:0000256" key="3">
    <source>
        <dbReference type="ARBA" id="ARBA00022598"/>
    </source>
</evidence>
<dbReference type="CDD" id="cd07906">
    <property type="entry name" value="Adenylation_DNA_ligase_LigD_LigC"/>
    <property type="match status" value="1"/>
</dbReference>
<dbReference type="Proteomes" id="UP000663970">
    <property type="component" value="Unassembled WGS sequence"/>
</dbReference>
<protein>
    <recommendedName>
        <fullName evidence="2">DNA ligase (ATP)</fullName>
        <ecNumber evidence="2">6.5.1.1</ecNumber>
    </recommendedName>
    <alternativeName>
        <fullName evidence="19">NHEJ DNA polymerase</fullName>
    </alternativeName>
</protein>
<comment type="similarity">
    <text evidence="22">In the N-terminal section; belongs to the LigD polymerase family.</text>
</comment>
<keyword evidence="9" id="KW-0227">DNA damage</keyword>
<dbReference type="NCBIfam" id="TIGR02776">
    <property type="entry name" value="NHEJ_ligase_prk"/>
    <property type="match status" value="1"/>
</dbReference>
<comment type="catalytic activity">
    <reaction evidence="20">
        <text>ATP + (deoxyribonucleotide)n-3'-hydroxyl + 5'-phospho-(deoxyribonucleotide)m = (deoxyribonucleotide)n+m + AMP + diphosphate.</text>
        <dbReference type="EC" id="6.5.1.1"/>
    </reaction>
</comment>
<keyword evidence="18" id="KW-0511">Multifunctional enzyme</keyword>
<evidence type="ECO:0000259" key="23">
    <source>
        <dbReference type="Pfam" id="PF01068"/>
    </source>
</evidence>
<evidence type="ECO:0000256" key="22">
    <source>
        <dbReference type="ARBA" id="ARBA00049990"/>
    </source>
</evidence>
<dbReference type="InterPro" id="IPR016059">
    <property type="entry name" value="DNA_ligase_ATP-dep_CS"/>
</dbReference>
<evidence type="ECO:0000313" key="25">
    <source>
        <dbReference type="EMBL" id="MBN8236256.1"/>
    </source>
</evidence>
<keyword evidence="5" id="KW-0548">Nucleotidyltransferase</keyword>
<evidence type="ECO:0000259" key="24">
    <source>
        <dbReference type="Pfam" id="PF21686"/>
    </source>
</evidence>
<feature type="domain" description="ATP-dependent DNA ligase family profile" evidence="23">
    <location>
        <begin position="16"/>
        <end position="188"/>
    </location>
</feature>
<evidence type="ECO:0000256" key="18">
    <source>
        <dbReference type="ARBA" id="ARBA00023268"/>
    </source>
</evidence>
<keyword evidence="16" id="KW-0234">DNA repair</keyword>
<dbReference type="Pfam" id="PF21686">
    <property type="entry name" value="LigD_Prim-Pol"/>
    <property type="match status" value="1"/>
</dbReference>
<dbReference type="Pfam" id="PF01068">
    <property type="entry name" value="DNA_ligase_A_M"/>
    <property type="match status" value="1"/>
</dbReference>
<evidence type="ECO:0000256" key="14">
    <source>
        <dbReference type="ARBA" id="ARBA00023125"/>
    </source>
</evidence>
<evidence type="ECO:0000256" key="15">
    <source>
        <dbReference type="ARBA" id="ARBA00023172"/>
    </source>
</evidence>
<dbReference type="Gene3D" id="3.30.470.30">
    <property type="entry name" value="DNA ligase/mRNA capping enzyme"/>
    <property type="match status" value="1"/>
</dbReference>
<dbReference type="InterPro" id="IPR014143">
    <property type="entry name" value="NHEJ_ligase_prk"/>
</dbReference>
<keyword evidence="13" id="KW-0239">DNA-directed DNA polymerase</keyword>
<gene>
    <name evidence="25" type="primary">ligD</name>
    <name evidence="25" type="ORF">JF544_13400</name>
</gene>